<evidence type="ECO:0008006" key="6">
    <source>
        <dbReference type="Google" id="ProtNLM"/>
    </source>
</evidence>
<feature type="region of interest" description="Disordered" evidence="1">
    <location>
        <begin position="23"/>
        <end position="51"/>
    </location>
</feature>
<dbReference type="InterPro" id="IPR037126">
    <property type="entry name" value="PdaC/RsiV-like_sf"/>
</dbReference>
<evidence type="ECO:0000259" key="3">
    <source>
        <dbReference type="Pfam" id="PF13739"/>
    </source>
</evidence>
<dbReference type="RefSeq" id="WP_035534790.1">
    <property type="nucleotide sequence ID" value="NZ_ARYL01000001.1"/>
</dbReference>
<dbReference type="EMBL" id="ARYL01000001">
    <property type="protein sequence ID" value="KDA04381.1"/>
    <property type="molecule type" value="Genomic_DNA"/>
</dbReference>
<dbReference type="InterPro" id="IPR021729">
    <property type="entry name" value="DUF3298"/>
</dbReference>
<proteinExistence type="predicted"/>
<dbReference type="PROSITE" id="PS51257">
    <property type="entry name" value="PROKAR_LIPOPROTEIN"/>
    <property type="match status" value="1"/>
</dbReference>
<dbReference type="Pfam" id="PF11738">
    <property type="entry name" value="DUF3298"/>
    <property type="match status" value="1"/>
</dbReference>
<dbReference type="OrthoDB" id="4760806at2"/>
<dbReference type="STRING" id="1280953.HOC_00810"/>
<name>A0A059GC85_9PROT</name>
<feature type="domain" description="Deacetylase PdaC" evidence="3">
    <location>
        <begin position="87"/>
        <end position="149"/>
    </location>
</feature>
<dbReference type="PATRIC" id="fig|1280953.3.peg.160"/>
<accession>A0A059GC85</accession>
<evidence type="ECO:0000313" key="4">
    <source>
        <dbReference type="EMBL" id="KDA04381.1"/>
    </source>
</evidence>
<comment type="caution">
    <text evidence="4">The sequence shown here is derived from an EMBL/GenBank/DDBJ whole genome shotgun (WGS) entry which is preliminary data.</text>
</comment>
<dbReference type="Gene3D" id="3.30.565.40">
    <property type="entry name" value="Fervidobacterium nodosum Rt17-B1 like"/>
    <property type="match status" value="1"/>
</dbReference>
<dbReference type="Gene3D" id="3.90.640.20">
    <property type="entry name" value="Heat-shock cognate protein, ATPase"/>
    <property type="match status" value="1"/>
</dbReference>
<organism evidence="4 5">
    <name type="scientific">Hyphomonas oceanitis SCH89</name>
    <dbReference type="NCBI Taxonomy" id="1280953"/>
    <lineage>
        <taxon>Bacteria</taxon>
        <taxon>Pseudomonadati</taxon>
        <taxon>Pseudomonadota</taxon>
        <taxon>Alphaproteobacteria</taxon>
        <taxon>Hyphomonadales</taxon>
        <taxon>Hyphomonadaceae</taxon>
        <taxon>Hyphomonas</taxon>
    </lineage>
</organism>
<protein>
    <recommendedName>
        <fullName evidence="6">Lipoprotein</fullName>
    </recommendedName>
</protein>
<feature type="domain" description="DUF3298" evidence="2">
    <location>
        <begin position="235"/>
        <end position="260"/>
    </location>
</feature>
<gene>
    <name evidence="4" type="ORF">HOC_00810</name>
</gene>
<keyword evidence="5" id="KW-1185">Reference proteome</keyword>
<dbReference type="Pfam" id="PF13739">
    <property type="entry name" value="PdaC"/>
    <property type="match status" value="1"/>
</dbReference>
<sequence>MLKLAVSAALSVLILTGCGKKAEAPDVEPTPATGISGEAQPASEPVAEPGSLADVPHKAEVSNEAFVGSVTVDDDLFAVAPALAAELMKDGKGRMAAMQSDAETYKEADPEYFNAYSLSIEWTLAAKAGDLISIEGFTSAYTGGAHGNYGTDARIYDLAGGKEVFLRDLLADPDAAMQDALPVVLSEIARLRSEKSGGSGSEATFRGEAADAVSVDSLMEGEIGLVASTEADAFGGFVVHFAPYEIASYAEGAYKVVVPQTVFHQFLKPQYEDLFAGEPVTEE</sequence>
<evidence type="ECO:0000256" key="1">
    <source>
        <dbReference type="SAM" id="MobiDB-lite"/>
    </source>
</evidence>
<evidence type="ECO:0000259" key="2">
    <source>
        <dbReference type="Pfam" id="PF11738"/>
    </source>
</evidence>
<dbReference type="AlphaFoldDB" id="A0A059GC85"/>
<dbReference type="Proteomes" id="UP000024942">
    <property type="component" value="Unassembled WGS sequence"/>
</dbReference>
<dbReference type="InterPro" id="IPR025303">
    <property type="entry name" value="PdaC"/>
</dbReference>
<evidence type="ECO:0000313" key="5">
    <source>
        <dbReference type="Proteomes" id="UP000024942"/>
    </source>
</evidence>
<dbReference type="eggNOG" id="ENOG5031DQ0">
    <property type="taxonomic scope" value="Bacteria"/>
</dbReference>
<reference evidence="4 5" key="1">
    <citation type="journal article" date="2014" name="Antonie Van Leeuwenhoek">
        <title>Hyphomonas beringensis sp. nov. and Hyphomonas chukchiensis sp. nov., isolated from surface seawater of the Bering Sea and Chukchi Sea.</title>
        <authorList>
            <person name="Li C."/>
            <person name="Lai Q."/>
            <person name="Li G."/>
            <person name="Dong C."/>
            <person name="Wang J."/>
            <person name="Liao Y."/>
            <person name="Shao Z."/>
        </authorList>
    </citation>
    <scope>NUCLEOTIDE SEQUENCE [LARGE SCALE GENOMIC DNA]</scope>
    <source>
        <strain evidence="4 5">SCH89</strain>
    </source>
</reference>